<evidence type="ECO:0000313" key="1">
    <source>
        <dbReference type="EMBL" id="KAK2145523.1"/>
    </source>
</evidence>
<accession>A0AAD9MVD2</accession>
<proteinExistence type="predicted"/>
<dbReference type="EMBL" id="JAODUP010000676">
    <property type="protein sequence ID" value="KAK2145523.1"/>
    <property type="molecule type" value="Genomic_DNA"/>
</dbReference>
<name>A0AAD9MVD2_9ANNE</name>
<keyword evidence="2" id="KW-1185">Reference proteome</keyword>
<organism evidence="1 2">
    <name type="scientific">Paralvinella palmiformis</name>
    <dbReference type="NCBI Taxonomy" id="53620"/>
    <lineage>
        <taxon>Eukaryota</taxon>
        <taxon>Metazoa</taxon>
        <taxon>Spiralia</taxon>
        <taxon>Lophotrochozoa</taxon>
        <taxon>Annelida</taxon>
        <taxon>Polychaeta</taxon>
        <taxon>Sedentaria</taxon>
        <taxon>Canalipalpata</taxon>
        <taxon>Terebellida</taxon>
        <taxon>Terebelliformia</taxon>
        <taxon>Alvinellidae</taxon>
        <taxon>Paralvinella</taxon>
    </lineage>
</organism>
<dbReference type="Proteomes" id="UP001208570">
    <property type="component" value="Unassembled WGS sequence"/>
</dbReference>
<sequence length="141" mass="16579">MWLSLKQDPLLEPHCNVVKKHCNQALTIEHLVPYKLHPRYQYQGEHLTKKQVEDIYEYLITDDSSFMATLISFQAAPFPQSFSVDASNIMNQTAWWKAVEKCGRLCRTGTSVIISSCFFSIHQEDFFKLWWHPHSDMESPW</sequence>
<evidence type="ECO:0000313" key="2">
    <source>
        <dbReference type="Proteomes" id="UP001208570"/>
    </source>
</evidence>
<dbReference type="AlphaFoldDB" id="A0AAD9MVD2"/>
<comment type="caution">
    <text evidence="1">The sequence shown here is derived from an EMBL/GenBank/DDBJ whole genome shotgun (WGS) entry which is preliminary data.</text>
</comment>
<gene>
    <name evidence="1" type="ORF">LSH36_676g00018</name>
</gene>
<protein>
    <submittedName>
        <fullName evidence="1">Uncharacterized protein</fullName>
    </submittedName>
</protein>
<reference evidence="1" key="1">
    <citation type="journal article" date="2023" name="Mol. Biol. Evol.">
        <title>Third-Generation Sequencing Reveals the Adaptive Role of the Epigenome in Three Deep-Sea Polychaetes.</title>
        <authorList>
            <person name="Perez M."/>
            <person name="Aroh O."/>
            <person name="Sun Y."/>
            <person name="Lan Y."/>
            <person name="Juniper S.K."/>
            <person name="Young C.R."/>
            <person name="Angers B."/>
            <person name="Qian P.Y."/>
        </authorList>
    </citation>
    <scope>NUCLEOTIDE SEQUENCE</scope>
    <source>
        <strain evidence="1">P08H-3</strain>
    </source>
</reference>